<sequence>MPLAALEARAADHGLILRGAFHPRPGDALPEGTGTLLLFGPDEPGFWPIFAASDEYADEAPDPLDRWSARVLGDLATRWGGTAILPSDGPPWPPFLTWARRSGRAFPSPIGLFVHDRVGLMISYRGAIALPQRLALPTTGPAPCPGCIDRPCASACPVGALREGAAYDVPACQHHLRRPEGRECRLRGCLAQRACPLSANLHRDAAQASFHMAAFMEDWPGTEGGNG</sequence>
<keyword evidence="3" id="KW-1185">Reference proteome</keyword>
<dbReference type="AlphaFoldDB" id="A0A1U7D591"/>
<dbReference type="STRING" id="1229727.Ga0080559_TMP2444"/>
<accession>A0A1U7D591</accession>
<proteinExistence type="predicted"/>
<dbReference type="KEGG" id="tpro:Ga0080559_TMP2444"/>
<evidence type="ECO:0000259" key="1">
    <source>
        <dbReference type="PROSITE" id="PS51379"/>
    </source>
</evidence>
<organism evidence="2 3">
    <name type="scientific">Salipiger profundus</name>
    <dbReference type="NCBI Taxonomy" id="1229727"/>
    <lineage>
        <taxon>Bacteria</taxon>
        <taxon>Pseudomonadati</taxon>
        <taxon>Pseudomonadota</taxon>
        <taxon>Alphaproteobacteria</taxon>
        <taxon>Rhodobacterales</taxon>
        <taxon>Roseobacteraceae</taxon>
        <taxon>Salipiger</taxon>
    </lineage>
</organism>
<protein>
    <submittedName>
        <fullName evidence="2">Ferredoxin</fullName>
    </submittedName>
</protein>
<dbReference type="RefSeq" id="WP_076623363.1">
    <property type="nucleotide sequence ID" value="NZ_BMEW01000005.1"/>
</dbReference>
<dbReference type="OrthoDB" id="8279740at2"/>
<evidence type="ECO:0000313" key="2">
    <source>
        <dbReference type="EMBL" id="APX23240.1"/>
    </source>
</evidence>
<dbReference type="EMBL" id="CP014796">
    <property type="protein sequence ID" value="APX23240.1"/>
    <property type="molecule type" value="Genomic_DNA"/>
</dbReference>
<dbReference type="Proteomes" id="UP000186559">
    <property type="component" value="Chromosome"/>
</dbReference>
<name>A0A1U7D591_9RHOB</name>
<dbReference type="PROSITE" id="PS51379">
    <property type="entry name" value="4FE4S_FER_2"/>
    <property type="match status" value="1"/>
</dbReference>
<gene>
    <name evidence="2" type="ORF">Ga0080559_TMP2444</name>
</gene>
<reference evidence="2 3" key="1">
    <citation type="submission" date="2016-03" db="EMBL/GenBank/DDBJ databases">
        <title>Deep-sea bacteria in the southern Pacific.</title>
        <authorList>
            <person name="Tang K."/>
        </authorList>
    </citation>
    <scope>NUCLEOTIDE SEQUENCE [LARGE SCALE GENOMIC DNA]</scope>
    <source>
        <strain evidence="2 3">JLT2016</strain>
    </source>
</reference>
<feature type="domain" description="4Fe-4S ferredoxin-type" evidence="1">
    <location>
        <begin position="135"/>
        <end position="166"/>
    </location>
</feature>
<evidence type="ECO:0000313" key="3">
    <source>
        <dbReference type="Proteomes" id="UP000186559"/>
    </source>
</evidence>
<dbReference type="InterPro" id="IPR017896">
    <property type="entry name" value="4Fe4S_Fe-S-bd"/>
</dbReference>